<evidence type="ECO:0000256" key="2">
    <source>
        <dbReference type="SAM" id="MobiDB-lite"/>
    </source>
</evidence>
<accession>A0A9N8K8W9</accession>
<keyword evidence="4" id="KW-1185">Reference proteome</keyword>
<dbReference type="Proteomes" id="UP000714618">
    <property type="component" value="Unassembled WGS sequence"/>
</dbReference>
<feature type="region of interest" description="Disordered" evidence="2">
    <location>
        <begin position="1"/>
        <end position="33"/>
    </location>
</feature>
<evidence type="ECO:0000313" key="4">
    <source>
        <dbReference type="Proteomes" id="UP000714618"/>
    </source>
</evidence>
<feature type="coiled-coil region" evidence="1">
    <location>
        <begin position="88"/>
        <end position="115"/>
    </location>
</feature>
<evidence type="ECO:0000256" key="1">
    <source>
        <dbReference type="SAM" id="Coils"/>
    </source>
</evidence>
<protein>
    <submittedName>
        <fullName evidence="3">Uncharacterized protein</fullName>
    </submittedName>
</protein>
<evidence type="ECO:0000313" key="3">
    <source>
        <dbReference type="EMBL" id="CAD0098627.1"/>
    </source>
</evidence>
<keyword evidence="1" id="KW-0175">Coiled coil</keyword>
<gene>
    <name evidence="3" type="ORF">AWRI4233_LOCUS7451</name>
</gene>
<dbReference type="AlphaFoldDB" id="A0A9N8K8W9"/>
<organism evidence="3 4">
    <name type="scientific">Aureobasidium mustum</name>
    <dbReference type="NCBI Taxonomy" id="2773714"/>
    <lineage>
        <taxon>Eukaryota</taxon>
        <taxon>Fungi</taxon>
        <taxon>Dikarya</taxon>
        <taxon>Ascomycota</taxon>
        <taxon>Pezizomycotina</taxon>
        <taxon>Dothideomycetes</taxon>
        <taxon>Dothideomycetidae</taxon>
        <taxon>Dothideales</taxon>
        <taxon>Saccotheciaceae</taxon>
        <taxon>Aureobasidium</taxon>
    </lineage>
</organism>
<dbReference type="OrthoDB" id="3870295at2759"/>
<sequence>MSSGDDVPQDTLTNRKRASAAEHEAPTPKRHRSNAVEQLLETMRFQTQQIEKATDIWVRLKGGETKLGDANTNFLSIVKSAMYGGRLAMKLVEQQEQIEERMRNIEATLTDKQNVNFDILQDDIEGDIYDTATEAVENLFASERFAEAISDAVGRDPEIVCDEELIEMKKFVRRQMKVAKDAPESSQDVIREHEAEIGFEGAVH</sequence>
<dbReference type="EMBL" id="CAIJEO010000009">
    <property type="protein sequence ID" value="CAD0098627.1"/>
    <property type="molecule type" value="Genomic_DNA"/>
</dbReference>
<reference evidence="3" key="1">
    <citation type="submission" date="2020-06" db="EMBL/GenBank/DDBJ databases">
        <authorList>
            <person name="Onetto C."/>
        </authorList>
    </citation>
    <scope>NUCLEOTIDE SEQUENCE</scope>
</reference>
<proteinExistence type="predicted"/>
<comment type="caution">
    <text evidence="3">The sequence shown here is derived from an EMBL/GenBank/DDBJ whole genome shotgun (WGS) entry which is preliminary data.</text>
</comment>
<name>A0A9N8K8W9_9PEZI</name>